<dbReference type="Proteomes" id="UP000604046">
    <property type="component" value="Unassembled WGS sequence"/>
</dbReference>
<sequence>MLIRLWKYSYPALDMEEAAVWIYTEGSSPLLPALHAIIGLRKLDGISGPLQEHWQSQGRLCMAEPHRQFLDCLESGMSVRAYCLQVWRHLPVETIAALEDAFNNCIEALLRYCSVRQRFVSRL</sequence>
<proteinExistence type="predicted"/>
<evidence type="ECO:0000313" key="3">
    <source>
        <dbReference type="EMBL" id="CAE7232956.1"/>
    </source>
</evidence>
<keyword evidence="2" id="KW-0408">Iron</keyword>
<feature type="non-terminal residue" evidence="3">
    <location>
        <position position="123"/>
    </location>
</feature>
<keyword evidence="1" id="KW-0479">Metal-binding</keyword>
<evidence type="ECO:0000256" key="1">
    <source>
        <dbReference type="ARBA" id="ARBA00022723"/>
    </source>
</evidence>
<dbReference type="InterPro" id="IPR000898">
    <property type="entry name" value="Indolamine_dOase"/>
</dbReference>
<organism evidence="3 4">
    <name type="scientific">Symbiodinium natans</name>
    <dbReference type="NCBI Taxonomy" id="878477"/>
    <lineage>
        <taxon>Eukaryota</taxon>
        <taxon>Sar</taxon>
        <taxon>Alveolata</taxon>
        <taxon>Dinophyceae</taxon>
        <taxon>Suessiales</taxon>
        <taxon>Symbiodiniaceae</taxon>
        <taxon>Symbiodinium</taxon>
    </lineage>
</organism>
<protein>
    <submittedName>
        <fullName evidence="3">PksN protein</fullName>
    </submittedName>
</protein>
<dbReference type="GO" id="GO:0046872">
    <property type="term" value="F:metal ion binding"/>
    <property type="evidence" value="ECO:0007669"/>
    <property type="project" value="UniProtKB-KW"/>
</dbReference>
<comment type="caution">
    <text evidence="3">The sequence shown here is derived from an EMBL/GenBank/DDBJ whole genome shotgun (WGS) entry which is preliminary data.</text>
</comment>
<dbReference type="OrthoDB" id="409594at2759"/>
<dbReference type="Pfam" id="PF01231">
    <property type="entry name" value="IDO"/>
    <property type="match status" value="1"/>
</dbReference>
<dbReference type="Gene3D" id="1.20.58.480">
    <property type="match status" value="1"/>
</dbReference>
<dbReference type="AlphaFoldDB" id="A0A812KZR2"/>
<accession>A0A812KZR2</accession>
<evidence type="ECO:0000313" key="4">
    <source>
        <dbReference type="Proteomes" id="UP000604046"/>
    </source>
</evidence>
<keyword evidence="4" id="KW-1185">Reference proteome</keyword>
<reference evidence="3" key="1">
    <citation type="submission" date="2021-02" db="EMBL/GenBank/DDBJ databases">
        <authorList>
            <person name="Dougan E. K."/>
            <person name="Rhodes N."/>
            <person name="Thang M."/>
            <person name="Chan C."/>
        </authorList>
    </citation>
    <scope>NUCLEOTIDE SEQUENCE</scope>
</reference>
<name>A0A812KZR2_9DINO</name>
<evidence type="ECO:0000256" key="2">
    <source>
        <dbReference type="ARBA" id="ARBA00023004"/>
    </source>
</evidence>
<dbReference type="GO" id="GO:0006568">
    <property type="term" value="P:L-tryptophan metabolic process"/>
    <property type="evidence" value="ECO:0007669"/>
    <property type="project" value="UniProtKB-ARBA"/>
</dbReference>
<dbReference type="GO" id="GO:0016702">
    <property type="term" value="F:oxidoreductase activity, acting on single donors with incorporation of molecular oxygen, incorporation of two atoms of oxygen"/>
    <property type="evidence" value="ECO:0007669"/>
    <property type="project" value="UniProtKB-ARBA"/>
</dbReference>
<dbReference type="GO" id="GO:0020037">
    <property type="term" value="F:heme binding"/>
    <property type="evidence" value="ECO:0007669"/>
    <property type="project" value="InterPro"/>
</dbReference>
<gene>
    <name evidence="3" type="primary">pksN</name>
    <name evidence="3" type="ORF">SNAT2548_LOCUS9684</name>
</gene>
<dbReference type="EMBL" id="CAJNDS010000774">
    <property type="protein sequence ID" value="CAE7232956.1"/>
    <property type="molecule type" value="Genomic_DNA"/>
</dbReference>